<proteinExistence type="predicted"/>
<dbReference type="EnsemblPlants" id="OGLUM12G05830.1">
    <property type="protein sequence ID" value="OGLUM12G05830.1"/>
    <property type="gene ID" value="OGLUM12G05830"/>
</dbReference>
<name>A0A0E0BPV9_9ORYZ</name>
<organism evidence="1">
    <name type="scientific">Oryza glumipatula</name>
    <dbReference type="NCBI Taxonomy" id="40148"/>
    <lineage>
        <taxon>Eukaryota</taxon>
        <taxon>Viridiplantae</taxon>
        <taxon>Streptophyta</taxon>
        <taxon>Embryophyta</taxon>
        <taxon>Tracheophyta</taxon>
        <taxon>Spermatophyta</taxon>
        <taxon>Magnoliopsida</taxon>
        <taxon>Liliopsida</taxon>
        <taxon>Poales</taxon>
        <taxon>Poaceae</taxon>
        <taxon>BOP clade</taxon>
        <taxon>Oryzoideae</taxon>
        <taxon>Oryzeae</taxon>
        <taxon>Oryzinae</taxon>
        <taxon>Oryza</taxon>
    </lineage>
</organism>
<reference evidence="1" key="2">
    <citation type="submission" date="2018-05" db="EMBL/GenBank/DDBJ databases">
        <title>OgluRS3 (Oryza glumaepatula Reference Sequence Version 3).</title>
        <authorList>
            <person name="Zhang J."/>
            <person name="Kudrna D."/>
            <person name="Lee S."/>
            <person name="Talag J."/>
            <person name="Welchert J."/>
            <person name="Wing R.A."/>
        </authorList>
    </citation>
    <scope>NUCLEOTIDE SEQUENCE [LARGE SCALE GENOMIC DNA]</scope>
</reference>
<reference evidence="1" key="1">
    <citation type="submission" date="2015-04" db="UniProtKB">
        <authorList>
            <consortium name="EnsemblPlants"/>
        </authorList>
    </citation>
    <scope>IDENTIFICATION</scope>
</reference>
<dbReference type="Gramene" id="OGLUM12G05830.1">
    <property type="protein sequence ID" value="OGLUM12G05830.1"/>
    <property type="gene ID" value="OGLUM12G05830"/>
</dbReference>
<dbReference type="Proteomes" id="UP000026961">
    <property type="component" value="Chromosome 12"/>
</dbReference>
<sequence length="102" mass="12004">MGLLLEVTEAQDNMGPMWLQEDVTGHWLTFPIIGRLQFPRLQILEVYQLQMMHLDFVHFYDMFVNISSSMELFYWYFTVWHARDASTSTAAPSWTSSHIVEA</sequence>
<evidence type="ECO:0000313" key="1">
    <source>
        <dbReference type="EnsemblPlants" id="OGLUM12G05830.1"/>
    </source>
</evidence>
<keyword evidence="2" id="KW-1185">Reference proteome</keyword>
<dbReference type="HOGENOM" id="CLU_2281815_0_0_1"/>
<protein>
    <submittedName>
        <fullName evidence="1">Uncharacterized protein</fullName>
    </submittedName>
</protein>
<dbReference type="AlphaFoldDB" id="A0A0E0BPV9"/>
<accession>A0A0E0BPV9</accession>
<evidence type="ECO:0000313" key="2">
    <source>
        <dbReference type="Proteomes" id="UP000026961"/>
    </source>
</evidence>